<dbReference type="GO" id="GO:0004519">
    <property type="term" value="F:endonuclease activity"/>
    <property type="evidence" value="ECO:0007669"/>
    <property type="project" value="UniProtKB-KW"/>
</dbReference>
<sequence length="199" mass="22886">MDKKRKADEVKEEGLTYEDYANLPDDGQRYELVNGTLEMLAPAPSSEHQVISNNLSAVINQSCRHGYFILVAPIDLILSNHEVRQPDLVMIHMERRHIITRRGIEGAPDLVVEILSPSTAMNDKKSKWETYAHFGVKEYWIVDPVHRTIEQHVLHGEKSKYDLYEVYGKEEDTITSPYISCLSIPVKEVFLHLDLLELD</sequence>
<dbReference type="InterPro" id="IPR011335">
    <property type="entry name" value="Restrct_endonuc-II-like"/>
</dbReference>
<evidence type="ECO:0000259" key="1">
    <source>
        <dbReference type="Pfam" id="PF05685"/>
    </source>
</evidence>
<dbReference type="PANTHER" id="PTHR34107:SF4">
    <property type="entry name" value="SLL1222 PROTEIN"/>
    <property type="match status" value="1"/>
</dbReference>
<keyword evidence="2" id="KW-0255">Endonuclease</keyword>
<feature type="domain" description="Putative restriction endonuclease" evidence="1">
    <location>
        <begin position="18"/>
        <end position="180"/>
    </location>
</feature>
<keyword evidence="3" id="KW-1185">Reference proteome</keyword>
<gene>
    <name evidence="2" type="ORF">EDD68_1022</name>
</gene>
<dbReference type="OrthoDB" id="9808428at2"/>
<dbReference type="Proteomes" id="UP000294650">
    <property type="component" value="Unassembled WGS sequence"/>
</dbReference>
<reference evidence="2 3" key="1">
    <citation type="submission" date="2019-03" db="EMBL/GenBank/DDBJ databases">
        <title>Genomic Encyclopedia of Type Strains, Phase IV (KMG-IV): sequencing the most valuable type-strain genomes for metagenomic binning, comparative biology and taxonomic classification.</title>
        <authorList>
            <person name="Goeker M."/>
        </authorList>
    </citation>
    <scope>NUCLEOTIDE SEQUENCE [LARGE SCALE GENOMIC DNA]</scope>
    <source>
        <strain evidence="2 3">DSM 25894</strain>
    </source>
</reference>
<dbReference type="InterPro" id="IPR012296">
    <property type="entry name" value="Nuclease_put_TT1808"/>
</dbReference>
<name>A0A4R3NC40_9BACI</name>
<dbReference type="AlphaFoldDB" id="A0A4R3NC40"/>
<proteinExistence type="predicted"/>
<dbReference type="EMBL" id="SMAN01000002">
    <property type="protein sequence ID" value="TCT26301.1"/>
    <property type="molecule type" value="Genomic_DNA"/>
</dbReference>
<dbReference type="PANTHER" id="PTHR34107">
    <property type="entry name" value="SLL0198 PROTEIN-RELATED"/>
    <property type="match status" value="1"/>
</dbReference>
<dbReference type="Gene3D" id="3.90.1570.10">
    <property type="entry name" value="tt1808, chain A"/>
    <property type="match status" value="1"/>
</dbReference>
<dbReference type="Pfam" id="PF05685">
    <property type="entry name" value="Uma2"/>
    <property type="match status" value="1"/>
</dbReference>
<dbReference type="CDD" id="cd06260">
    <property type="entry name" value="DUF820-like"/>
    <property type="match status" value="1"/>
</dbReference>
<evidence type="ECO:0000313" key="3">
    <source>
        <dbReference type="Proteomes" id="UP000294650"/>
    </source>
</evidence>
<dbReference type="InterPro" id="IPR008538">
    <property type="entry name" value="Uma2"/>
</dbReference>
<keyword evidence="2" id="KW-0540">Nuclease</keyword>
<dbReference type="RefSeq" id="WP_132370675.1">
    <property type="nucleotide sequence ID" value="NZ_SMAN01000002.1"/>
</dbReference>
<organism evidence="2 3">
    <name type="scientific">Melghiribacillus thermohalophilus</name>
    <dbReference type="NCBI Taxonomy" id="1324956"/>
    <lineage>
        <taxon>Bacteria</taxon>
        <taxon>Bacillati</taxon>
        <taxon>Bacillota</taxon>
        <taxon>Bacilli</taxon>
        <taxon>Bacillales</taxon>
        <taxon>Bacillaceae</taxon>
        <taxon>Melghiribacillus</taxon>
    </lineage>
</organism>
<accession>A0A4R3NC40</accession>
<comment type="caution">
    <text evidence="2">The sequence shown here is derived from an EMBL/GenBank/DDBJ whole genome shotgun (WGS) entry which is preliminary data.</text>
</comment>
<dbReference type="SUPFAM" id="SSF52980">
    <property type="entry name" value="Restriction endonuclease-like"/>
    <property type="match status" value="1"/>
</dbReference>
<protein>
    <submittedName>
        <fullName evidence="2">Uma2 family endonuclease</fullName>
    </submittedName>
</protein>
<evidence type="ECO:0000313" key="2">
    <source>
        <dbReference type="EMBL" id="TCT26301.1"/>
    </source>
</evidence>
<keyword evidence="2" id="KW-0378">Hydrolase</keyword>